<gene>
    <name evidence="4" type="ORF">M0M57_04145</name>
</gene>
<protein>
    <submittedName>
        <fullName evidence="4">T9SS type A sorting domain-containing protein</fullName>
    </submittedName>
</protein>
<reference evidence="4" key="1">
    <citation type="submission" date="2022-04" db="EMBL/GenBank/DDBJ databases">
        <title>Consumption of N2O by Flavobacterium azooxidireducens sp. nov. isolated from Decomposing Leaf Litter of Phragmites australis (Cav.).</title>
        <authorList>
            <person name="Behrendt U."/>
            <person name="Spanner T."/>
            <person name="Augustin J."/>
            <person name="Horn M.A."/>
            <person name="Kolb S."/>
            <person name="Ulrich A."/>
        </authorList>
    </citation>
    <scope>NUCLEOTIDE SEQUENCE</scope>
    <source>
        <strain evidence="4">IGB 4-14</strain>
    </source>
</reference>
<accession>A0ABY4KGT6</accession>
<feature type="chain" id="PRO_5045778797" evidence="2">
    <location>
        <begin position="33"/>
        <end position="556"/>
    </location>
</feature>
<dbReference type="EMBL" id="CP096205">
    <property type="protein sequence ID" value="UPQ80031.1"/>
    <property type="molecule type" value="Genomic_DNA"/>
</dbReference>
<dbReference type="InterPro" id="IPR026444">
    <property type="entry name" value="Secre_tail"/>
</dbReference>
<dbReference type="Proteomes" id="UP000830583">
    <property type="component" value="Chromosome"/>
</dbReference>
<evidence type="ECO:0000256" key="2">
    <source>
        <dbReference type="SAM" id="SignalP"/>
    </source>
</evidence>
<dbReference type="NCBIfam" id="TIGR04183">
    <property type="entry name" value="Por_Secre_tail"/>
    <property type="match status" value="1"/>
</dbReference>
<feature type="domain" description="Secretion system C-terminal sorting" evidence="3">
    <location>
        <begin position="488"/>
        <end position="554"/>
    </location>
</feature>
<dbReference type="Pfam" id="PF18962">
    <property type="entry name" value="Por_Secre_tail"/>
    <property type="match status" value="1"/>
</dbReference>
<keyword evidence="5" id="KW-1185">Reference proteome</keyword>
<evidence type="ECO:0000256" key="1">
    <source>
        <dbReference type="ARBA" id="ARBA00022729"/>
    </source>
</evidence>
<feature type="signal peptide" evidence="2">
    <location>
        <begin position="1"/>
        <end position="32"/>
    </location>
</feature>
<name>A0ABY4KGT6_9FLAO</name>
<proteinExistence type="predicted"/>
<organism evidence="4 5">
    <name type="scientific">Flavobacterium azooxidireducens</name>
    <dbReference type="NCBI Taxonomy" id="1871076"/>
    <lineage>
        <taxon>Bacteria</taxon>
        <taxon>Pseudomonadati</taxon>
        <taxon>Bacteroidota</taxon>
        <taxon>Flavobacteriia</taxon>
        <taxon>Flavobacteriales</taxon>
        <taxon>Flavobacteriaceae</taxon>
        <taxon>Flavobacterium</taxon>
    </lineage>
</organism>
<sequence length="556" mass="61431">MNNFTFETTQVKQMLSKSILALALLSSSITFAQQVESPLKSMKGEEIISKRDLFANHYLNENGTFSAAIGTSPINYRKDGSFHPINTSIKNSNNTNYPYANTENLMESHFGATSAHGIQNKIEGKTVSEFLNTKMHWEVNGQLTATVDQSNSTIVVNNNKASYNNIFGEIDAEFKITNGKRKLNFIIPSQNAIANAPVGADYLVFSEEILLPETWKHISTEKGIYIFDEKNNAVLLYESPYSVDGGKRKLREKNTFIDVFASGNRLTILTKVKTSWLLSQARTFPILVDPTVTTYPDEVEMHTGCVYSSDGYKVDSFISFGRDEDFLGQEDFLRGWARFNTTSIPDDATIDAGTTIHFYIEDGSPDYSPANGHSMVISQIPSTINPVTANGTTLYNTINQNGYSPVITAPLNTIGWKNHTITANQIAIDIQNQLAQNYFSVGFMPQGDFFEGEYLIASGWDTDEKPYLVINYTESTMSVGDASKGIGLYPNPVQSELFVKSDYNVESIEVISMLGQSVAKSNGTNSIVVSSLANGIYAVQITLDNGSVVNQKFVKN</sequence>
<evidence type="ECO:0000259" key="3">
    <source>
        <dbReference type="Pfam" id="PF18962"/>
    </source>
</evidence>
<evidence type="ECO:0000313" key="5">
    <source>
        <dbReference type="Proteomes" id="UP000830583"/>
    </source>
</evidence>
<evidence type="ECO:0000313" key="4">
    <source>
        <dbReference type="EMBL" id="UPQ80031.1"/>
    </source>
</evidence>
<dbReference type="RefSeq" id="WP_248435652.1">
    <property type="nucleotide sequence ID" value="NZ_CP096205.1"/>
</dbReference>
<keyword evidence="1 2" id="KW-0732">Signal</keyword>